<dbReference type="Proteomes" id="UP000028837">
    <property type="component" value="Unassembled WGS sequence"/>
</dbReference>
<dbReference type="AlphaFoldDB" id="A0A086KSD5"/>
<dbReference type="CDD" id="cd21455">
    <property type="entry name" value="DLC-like_DYNLT1_DYNLT3"/>
    <property type="match status" value="1"/>
</dbReference>
<evidence type="ECO:0000313" key="1">
    <source>
        <dbReference type="EMBL" id="KFG47303.1"/>
    </source>
</evidence>
<gene>
    <name evidence="1" type="ORF">TGDOM2_217660</name>
</gene>
<dbReference type="InterPro" id="IPR005334">
    <property type="entry name" value="Tctex-1-like"/>
</dbReference>
<dbReference type="OrthoDB" id="10059120at2759"/>
<dbReference type="GO" id="GO:0005868">
    <property type="term" value="C:cytoplasmic dynein complex"/>
    <property type="evidence" value="ECO:0007669"/>
    <property type="project" value="TreeGrafter"/>
</dbReference>
<dbReference type="PANTHER" id="PTHR21255:SF4">
    <property type="entry name" value="DYNEIN LIGHT CHAIN TCTEX-TYPE"/>
    <property type="match status" value="1"/>
</dbReference>
<dbReference type="Gene3D" id="3.30.1140.40">
    <property type="entry name" value="Tctex-1"/>
    <property type="match status" value="1"/>
</dbReference>
<dbReference type="GO" id="GO:0045505">
    <property type="term" value="F:dynein intermediate chain binding"/>
    <property type="evidence" value="ECO:0007669"/>
    <property type="project" value="TreeGrafter"/>
</dbReference>
<dbReference type="VEuPathDB" id="ToxoDB:TGDOM2_217660"/>
<accession>A0A086KSD5</accession>
<comment type="caution">
    <text evidence="1">The sequence shown here is derived from an EMBL/GenBank/DDBJ whole genome shotgun (WGS) entry which is preliminary data.</text>
</comment>
<protein>
    <submittedName>
        <fullName evidence="1">Tctex-1 family protein</fullName>
    </submittedName>
</protein>
<dbReference type="InterPro" id="IPR038586">
    <property type="entry name" value="Tctex-1-like_sf"/>
</dbReference>
<sequence>MFTVEGLHTSDRGVTKFRFLIVPLNAIPPLYSEDNRHKECMALKDVLDQLQDVEYDEGVVSQWVNNISEECSRRLVELKKPFKYIVQTAILQRTGAGLHAGSSCFWEPTDDGAVVCLWPRERLQNQDKKGGVQACVIVYVISL</sequence>
<reference evidence="1 2" key="1">
    <citation type="submission" date="2014-02" db="EMBL/GenBank/DDBJ databases">
        <authorList>
            <person name="Sibley D."/>
            <person name="Venepally P."/>
            <person name="Karamycheva S."/>
            <person name="Hadjithomas M."/>
            <person name="Khan A."/>
            <person name="Brunk B."/>
            <person name="Roos D."/>
            <person name="Caler E."/>
            <person name="Lorenzi H."/>
        </authorList>
    </citation>
    <scope>NUCLEOTIDE SEQUENCE [LARGE SCALE GENOMIC DNA]</scope>
    <source>
        <strain evidence="1 2">GAB2-2007-GAL-DOM2</strain>
    </source>
</reference>
<organism evidence="1 2">
    <name type="scientific">Toxoplasma gondii GAB2-2007-GAL-DOM2</name>
    <dbReference type="NCBI Taxonomy" id="1130820"/>
    <lineage>
        <taxon>Eukaryota</taxon>
        <taxon>Sar</taxon>
        <taxon>Alveolata</taxon>
        <taxon>Apicomplexa</taxon>
        <taxon>Conoidasida</taxon>
        <taxon>Coccidia</taxon>
        <taxon>Eucoccidiorida</taxon>
        <taxon>Eimeriorina</taxon>
        <taxon>Sarcocystidae</taxon>
        <taxon>Toxoplasma</taxon>
    </lineage>
</organism>
<dbReference type="PANTHER" id="PTHR21255">
    <property type="entry name" value="T-COMPLEX-ASSOCIATED-TESTIS-EXPRESSED 1/ DYNEIN LIGHT CHAIN"/>
    <property type="match status" value="1"/>
</dbReference>
<proteinExistence type="predicted"/>
<dbReference type="GO" id="GO:0005737">
    <property type="term" value="C:cytoplasm"/>
    <property type="evidence" value="ECO:0007669"/>
    <property type="project" value="TreeGrafter"/>
</dbReference>
<evidence type="ECO:0000313" key="2">
    <source>
        <dbReference type="Proteomes" id="UP000028837"/>
    </source>
</evidence>
<name>A0A086KSD5_TOXGO</name>
<dbReference type="EMBL" id="AHZU02000207">
    <property type="protein sequence ID" value="KFG47303.1"/>
    <property type="molecule type" value="Genomic_DNA"/>
</dbReference>
<dbReference type="GO" id="GO:0007018">
    <property type="term" value="P:microtubule-based movement"/>
    <property type="evidence" value="ECO:0007669"/>
    <property type="project" value="TreeGrafter"/>
</dbReference>
<dbReference type="Pfam" id="PF03645">
    <property type="entry name" value="Tctex-1"/>
    <property type="match status" value="1"/>
</dbReference>